<evidence type="ECO:0000313" key="2">
    <source>
        <dbReference type="EMBL" id="MBM9433811.1"/>
    </source>
</evidence>
<sequence length="255" mass="26923">MNSDDFYTAVRDHLRGRNPQALVDLRDLLDSGLRPEDLGDPADYAAMVSDTDIPRSSAYGRVWDPTNPNIFVRRVVGIGWDANLAAIAVKLGWMRPDDLDADVLDAAPESAMRVTTALPLLGAGIAVAASAVAAVRADGQLPSGWDIGFRPDRYTGRVRALAPGVVMSVGSALWASRFTDRGDRLSRGVYASSLSFLGAGVSVLTARSTYRGELAQPGLGVVCLVVAPTAASLVAGLVPIRQGLRATWKEAGLHG</sequence>
<organism evidence="2 3">
    <name type="scientific">Flaviflexus equikiangi</name>
    <dbReference type="NCBI Taxonomy" id="2758573"/>
    <lineage>
        <taxon>Bacteria</taxon>
        <taxon>Bacillati</taxon>
        <taxon>Actinomycetota</taxon>
        <taxon>Actinomycetes</taxon>
        <taxon>Actinomycetales</taxon>
        <taxon>Actinomycetaceae</taxon>
        <taxon>Flaviflexus</taxon>
    </lineage>
</organism>
<evidence type="ECO:0000313" key="3">
    <source>
        <dbReference type="Proteomes" id="UP000705983"/>
    </source>
</evidence>
<evidence type="ECO:0008006" key="4">
    <source>
        <dbReference type="Google" id="ProtNLM"/>
    </source>
</evidence>
<dbReference type="EMBL" id="JAFFJS010000005">
    <property type="protein sequence ID" value="MBM9433811.1"/>
    <property type="molecule type" value="Genomic_DNA"/>
</dbReference>
<proteinExistence type="predicted"/>
<evidence type="ECO:0000256" key="1">
    <source>
        <dbReference type="SAM" id="Phobius"/>
    </source>
</evidence>
<accession>A0ABS2TJV2</accession>
<gene>
    <name evidence="2" type="ORF">JVW63_08900</name>
</gene>
<feature type="transmembrane region" description="Helical" evidence="1">
    <location>
        <begin position="117"/>
        <end position="137"/>
    </location>
</feature>
<keyword evidence="1" id="KW-0812">Transmembrane</keyword>
<name>A0ABS2TJV2_9ACTO</name>
<dbReference type="Proteomes" id="UP000705983">
    <property type="component" value="Unassembled WGS sequence"/>
</dbReference>
<feature type="transmembrane region" description="Helical" evidence="1">
    <location>
        <begin position="157"/>
        <end position="176"/>
    </location>
</feature>
<keyword evidence="3" id="KW-1185">Reference proteome</keyword>
<feature type="transmembrane region" description="Helical" evidence="1">
    <location>
        <begin position="218"/>
        <end position="240"/>
    </location>
</feature>
<protein>
    <recommendedName>
        <fullName evidence="4">DUF5808 domain-containing protein</fullName>
    </recommendedName>
</protein>
<keyword evidence="1" id="KW-0472">Membrane</keyword>
<dbReference type="RefSeq" id="WP_187996929.1">
    <property type="nucleotide sequence ID" value="NZ_JACEXG010000005.1"/>
</dbReference>
<reference evidence="3" key="1">
    <citation type="submission" date="2021-02" db="EMBL/GenBank/DDBJ databases">
        <title>Leucobacter sp. CX169.</title>
        <authorList>
            <person name="Cheng Y."/>
        </authorList>
    </citation>
    <scope>NUCLEOTIDE SEQUENCE [LARGE SCALE GENOMIC DNA]</scope>
    <source>
        <strain evidence="3">JY899</strain>
    </source>
</reference>
<comment type="caution">
    <text evidence="2">The sequence shown here is derived from an EMBL/GenBank/DDBJ whole genome shotgun (WGS) entry which is preliminary data.</text>
</comment>
<keyword evidence="1" id="KW-1133">Transmembrane helix</keyword>
<feature type="transmembrane region" description="Helical" evidence="1">
    <location>
        <begin position="188"/>
        <end position="206"/>
    </location>
</feature>